<proteinExistence type="predicted"/>
<evidence type="ECO:0000259" key="1">
    <source>
        <dbReference type="Pfam" id="PF12146"/>
    </source>
</evidence>
<dbReference type="STRING" id="554055.A0A2P6VMR7"/>
<organism evidence="2 4">
    <name type="scientific">Micractinium conductrix</name>
    <dbReference type="NCBI Taxonomy" id="554055"/>
    <lineage>
        <taxon>Eukaryota</taxon>
        <taxon>Viridiplantae</taxon>
        <taxon>Chlorophyta</taxon>
        <taxon>core chlorophytes</taxon>
        <taxon>Trebouxiophyceae</taxon>
        <taxon>Chlorellales</taxon>
        <taxon>Chlorellaceae</taxon>
        <taxon>Chlorella clade</taxon>
        <taxon>Micractinium</taxon>
    </lineage>
</organism>
<evidence type="ECO:0000313" key="2">
    <source>
        <dbReference type="EMBL" id="PSC75402.1"/>
    </source>
</evidence>
<gene>
    <name evidence="2" type="ORF">C2E20_1546</name>
</gene>
<dbReference type="EMBL" id="LHPF02000002">
    <property type="protein sequence ID" value="PSC75403.1"/>
    <property type="molecule type" value="Genomic_DNA"/>
</dbReference>
<comment type="caution">
    <text evidence="2">The sequence shown here is derived from an EMBL/GenBank/DDBJ whole genome shotgun (WGS) entry which is preliminary data.</text>
</comment>
<dbReference type="InterPro" id="IPR051044">
    <property type="entry name" value="MAG_DAG_Lipase"/>
</dbReference>
<accession>A0A2P6VMR7</accession>
<dbReference type="InterPro" id="IPR022742">
    <property type="entry name" value="Hydrolase_4"/>
</dbReference>
<dbReference type="AlphaFoldDB" id="A0A2P6VMR7"/>
<dbReference type="EMBL" id="LHPF02000002">
    <property type="protein sequence ID" value="PSC75402.1"/>
    <property type="molecule type" value="Genomic_DNA"/>
</dbReference>
<dbReference type="Proteomes" id="UP000239649">
    <property type="component" value="Unassembled WGS sequence"/>
</dbReference>
<dbReference type="SUPFAM" id="SSF53474">
    <property type="entry name" value="alpha/beta-Hydrolases"/>
    <property type="match status" value="1"/>
</dbReference>
<reference evidence="2 4" key="1">
    <citation type="journal article" date="2018" name="Plant J.">
        <title>Genome sequences of Chlorella sorokiniana UTEX 1602 and Micractinium conductrix SAG 241.80: implications to maltose excretion by a green alga.</title>
        <authorList>
            <person name="Arriola M.B."/>
            <person name="Velmurugan N."/>
            <person name="Zhang Y."/>
            <person name="Plunkett M.H."/>
            <person name="Hondzo H."/>
            <person name="Barney B.M."/>
        </authorList>
    </citation>
    <scope>NUCLEOTIDE SEQUENCE [LARGE SCALE GENOMIC DNA]</scope>
    <source>
        <strain evidence="2 4">SAG 241.80</strain>
    </source>
</reference>
<dbReference type="Pfam" id="PF12146">
    <property type="entry name" value="Hydrolase_4"/>
    <property type="match status" value="1"/>
</dbReference>
<protein>
    <submittedName>
        <fullName evidence="2">Monoglyceride lipase isoform A</fullName>
    </submittedName>
    <submittedName>
        <fullName evidence="3">Monoglyceride lipase isoform B</fullName>
    </submittedName>
</protein>
<keyword evidence="4" id="KW-1185">Reference proteome</keyword>
<reference evidence="2" key="2">
    <citation type="submission" date="2018-02" db="EMBL/GenBank/DDBJ databases">
        <authorList>
            <person name="Cohen D.B."/>
            <person name="Kent A.D."/>
        </authorList>
    </citation>
    <scope>NUCLEOTIDE SEQUENCE</scope>
    <source>
        <strain evidence="2">SAG 241.80</strain>
    </source>
</reference>
<evidence type="ECO:0000313" key="4">
    <source>
        <dbReference type="Proteomes" id="UP000239649"/>
    </source>
</evidence>
<dbReference type="Gene3D" id="3.40.50.1820">
    <property type="entry name" value="alpha/beta hydrolase"/>
    <property type="match status" value="1"/>
</dbReference>
<dbReference type="OrthoDB" id="2498029at2759"/>
<feature type="domain" description="Serine aminopeptidase S33" evidence="1">
    <location>
        <begin position="79"/>
        <end position="343"/>
    </location>
</feature>
<dbReference type="PANTHER" id="PTHR11614">
    <property type="entry name" value="PHOSPHOLIPASE-RELATED"/>
    <property type="match status" value="1"/>
</dbReference>
<name>A0A2P6VMR7_9CHLO</name>
<dbReference type="InterPro" id="IPR029058">
    <property type="entry name" value="AB_hydrolase_fold"/>
</dbReference>
<sequence>MNGHGDPAVAALEEQIEATHGGVEQQAALHRPSHLPLGVPHTVYDEVSPSQYLGPRGVHREMTNKDGLRLQSYWWPAEQPKAAVLFCHGHGAHLMFEVLKQTNLGEPMCYAGSWAEQWNAAGISVCGVDLQGCGRSEGKRGLRFFVESFDDYVADVLQLAREARSADAGVPGFGPGLPLFIAGISLGGCIAFNASLADSAAGSGLFRGAVLLAPMLSLEKVSRKGLNPYIRPLAKLLSALVPSAAIVATERNTLYPAIQAQWDADPLACHISTRVRNADQYLRATEASMKRLEEATFPFIVFHSENDTMVDVDGSKALFLRAKSDDKQLRLINHMWHIIVREPGNERVAAEIVDWLLERGAKAQDK</sequence>
<evidence type="ECO:0000313" key="3">
    <source>
        <dbReference type="EMBL" id="PSC75403.1"/>
    </source>
</evidence>